<feature type="transmembrane region" description="Helical" evidence="1">
    <location>
        <begin position="67"/>
        <end position="86"/>
    </location>
</feature>
<dbReference type="RefSeq" id="WP_184451320.1">
    <property type="nucleotide sequence ID" value="NZ_JACHMK010000001.1"/>
</dbReference>
<evidence type="ECO:0000313" key="3">
    <source>
        <dbReference type="Proteomes" id="UP000617426"/>
    </source>
</evidence>
<keyword evidence="1" id="KW-1133">Transmembrane helix</keyword>
<proteinExistence type="predicted"/>
<name>A0A923E3C0_9ACTO</name>
<keyword evidence="1" id="KW-0472">Membrane</keyword>
<gene>
    <name evidence="2" type="ORF">HD592_000192</name>
</gene>
<dbReference type="EMBL" id="JACHMK010000001">
    <property type="protein sequence ID" value="MBB6333627.1"/>
    <property type="molecule type" value="Genomic_DNA"/>
</dbReference>
<sequence>MNELLIGIGFDPLVVSAILGPLLSVAYAAVDIPSWSPTKRRVIVLIAAAVLTIGVWAAGAYPWAWEYLVSVWAVIIASAQTAFTILKRIGVIDWIGRVTPGGEGYAPRHAETGEDQ</sequence>
<keyword evidence="3" id="KW-1185">Reference proteome</keyword>
<protein>
    <submittedName>
        <fullName evidence="2">Uncharacterized protein</fullName>
    </submittedName>
</protein>
<dbReference type="Proteomes" id="UP000617426">
    <property type="component" value="Unassembled WGS sequence"/>
</dbReference>
<accession>A0A923E3C0</accession>
<feature type="transmembrane region" description="Helical" evidence="1">
    <location>
        <begin position="12"/>
        <end position="30"/>
    </location>
</feature>
<feature type="transmembrane region" description="Helical" evidence="1">
    <location>
        <begin position="42"/>
        <end position="61"/>
    </location>
</feature>
<reference evidence="2" key="1">
    <citation type="submission" date="2020-08" db="EMBL/GenBank/DDBJ databases">
        <title>Sequencing the genomes of 1000 actinobacteria strains.</title>
        <authorList>
            <person name="Klenk H.-P."/>
        </authorList>
    </citation>
    <scope>NUCLEOTIDE SEQUENCE</scope>
    <source>
        <strain evidence="2">DSM 10695</strain>
    </source>
</reference>
<keyword evidence="1" id="KW-0812">Transmembrane</keyword>
<organism evidence="2 3">
    <name type="scientific">Schaalia hyovaginalis</name>
    <dbReference type="NCBI Taxonomy" id="29316"/>
    <lineage>
        <taxon>Bacteria</taxon>
        <taxon>Bacillati</taxon>
        <taxon>Actinomycetota</taxon>
        <taxon>Actinomycetes</taxon>
        <taxon>Actinomycetales</taxon>
        <taxon>Actinomycetaceae</taxon>
        <taxon>Schaalia</taxon>
    </lineage>
</organism>
<evidence type="ECO:0000256" key="1">
    <source>
        <dbReference type="SAM" id="Phobius"/>
    </source>
</evidence>
<comment type="caution">
    <text evidence="2">The sequence shown here is derived from an EMBL/GenBank/DDBJ whole genome shotgun (WGS) entry which is preliminary data.</text>
</comment>
<dbReference type="AlphaFoldDB" id="A0A923E3C0"/>
<evidence type="ECO:0000313" key="2">
    <source>
        <dbReference type="EMBL" id="MBB6333627.1"/>
    </source>
</evidence>